<organism evidence="2 3">
    <name type="scientific">Cotesia typhae</name>
    <dbReference type="NCBI Taxonomy" id="2053667"/>
    <lineage>
        <taxon>Eukaryota</taxon>
        <taxon>Metazoa</taxon>
        <taxon>Ecdysozoa</taxon>
        <taxon>Arthropoda</taxon>
        <taxon>Hexapoda</taxon>
        <taxon>Insecta</taxon>
        <taxon>Pterygota</taxon>
        <taxon>Neoptera</taxon>
        <taxon>Endopterygota</taxon>
        <taxon>Hymenoptera</taxon>
        <taxon>Apocrita</taxon>
        <taxon>Ichneumonoidea</taxon>
        <taxon>Braconidae</taxon>
        <taxon>Microgastrinae</taxon>
        <taxon>Cotesia</taxon>
    </lineage>
</organism>
<keyword evidence="1" id="KW-0560">Oxidoreductase</keyword>
<protein>
    <submittedName>
        <fullName evidence="2">Uncharacterized protein</fullName>
    </submittedName>
</protein>
<dbReference type="InterPro" id="IPR002347">
    <property type="entry name" value="SDR_fam"/>
</dbReference>
<gene>
    <name evidence="2" type="ORF">G9C98_000750</name>
</gene>
<sequence>MIVRIIGGATLIIPTRNIPKAQSVSEEIKKSFNSSARVIIYQLDLNDFSSVRACAEKIALEFSRIDILINNAGIVVREFKKSKDGFETHLQTNYLSPFLFTMHLLPSLSRSDHARIINLSSLLHFVGKINFEDLNLEYEQFNVWAAYSQKTAIQQRHLCTRQVQALQ</sequence>
<comment type="caution">
    <text evidence="2">The sequence shown here is derived from an EMBL/GenBank/DDBJ whole genome shotgun (WGS) entry which is preliminary data.</text>
</comment>
<accession>A0A8J5R5P8</accession>
<evidence type="ECO:0000313" key="3">
    <source>
        <dbReference type="Proteomes" id="UP000729913"/>
    </source>
</evidence>
<dbReference type="GO" id="GO:0016491">
    <property type="term" value="F:oxidoreductase activity"/>
    <property type="evidence" value="ECO:0007669"/>
    <property type="project" value="UniProtKB-KW"/>
</dbReference>
<name>A0A8J5R5P8_9HYME</name>
<dbReference type="AlphaFoldDB" id="A0A8J5R5P8"/>
<evidence type="ECO:0000313" key="2">
    <source>
        <dbReference type="EMBL" id="KAG8040180.1"/>
    </source>
</evidence>
<dbReference type="EMBL" id="JAAOIC020000023">
    <property type="protein sequence ID" value="KAG8040180.1"/>
    <property type="molecule type" value="Genomic_DNA"/>
</dbReference>
<dbReference type="Proteomes" id="UP000729913">
    <property type="component" value="Unassembled WGS sequence"/>
</dbReference>
<reference evidence="2" key="2">
    <citation type="submission" date="2021-04" db="EMBL/GenBank/DDBJ databases">
        <title>Genome-wide patterns of bracovirus chromosomal integration into multiple host tissues during parasitism.</title>
        <authorList>
            <person name="Chebbi M.A.C."/>
        </authorList>
    </citation>
    <scope>NUCLEOTIDE SEQUENCE</scope>
    <source>
        <tissue evidence="2">Whole body</tissue>
    </source>
</reference>
<dbReference type="PANTHER" id="PTHR43157:SF31">
    <property type="entry name" value="PHOSPHATIDYLINOSITOL-GLYCAN BIOSYNTHESIS CLASS F PROTEIN"/>
    <property type="match status" value="1"/>
</dbReference>
<reference evidence="2" key="1">
    <citation type="submission" date="2020-03" db="EMBL/GenBank/DDBJ databases">
        <authorList>
            <person name="Chebbi M.A."/>
            <person name="Drezen J.M."/>
        </authorList>
    </citation>
    <scope>NUCLEOTIDE SEQUENCE</scope>
    <source>
        <tissue evidence="2">Whole body</tissue>
    </source>
</reference>
<proteinExistence type="predicted"/>
<dbReference type="OrthoDB" id="7673137at2759"/>
<dbReference type="PANTHER" id="PTHR43157">
    <property type="entry name" value="PHOSPHATIDYLINOSITOL-GLYCAN BIOSYNTHESIS CLASS F PROTEIN-RELATED"/>
    <property type="match status" value="1"/>
</dbReference>
<keyword evidence="3" id="KW-1185">Reference proteome</keyword>
<dbReference type="Pfam" id="PF00106">
    <property type="entry name" value="adh_short"/>
    <property type="match status" value="1"/>
</dbReference>
<evidence type="ECO:0000256" key="1">
    <source>
        <dbReference type="ARBA" id="ARBA00023002"/>
    </source>
</evidence>